<proteinExistence type="predicted"/>
<dbReference type="AlphaFoldDB" id="A0A1Y5P7J3"/>
<organism evidence="1">
    <name type="scientific">uncultured Mycobacterium sp</name>
    <dbReference type="NCBI Taxonomy" id="171292"/>
    <lineage>
        <taxon>Bacteria</taxon>
        <taxon>Bacillati</taxon>
        <taxon>Actinomycetota</taxon>
        <taxon>Actinomycetes</taxon>
        <taxon>Mycobacteriales</taxon>
        <taxon>Mycobacteriaceae</taxon>
        <taxon>Mycobacterium</taxon>
        <taxon>environmental samples</taxon>
    </lineage>
</organism>
<reference evidence="1" key="1">
    <citation type="submission" date="2016-03" db="EMBL/GenBank/DDBJ databases">
        <authorList>
            <person name="Ploux O."/>
        </authorList>
    </citation>
    <scope>NUCLEOTIDE SEQUENCE</scope>
    <source>
        <strain evidence="1">UC10</strain>
    </source>
</reference>
<gene>
    <name evidence="1" type="ORF">MHPYR_20162</name>
</gene>
<accession>A0A1Y5P7J3</accession>
<sequence>MTEIRFDSWYRPLATPLGLGPGRSDVSVADGKLHVSMGWGFSADIPLASITGAKPASRPGLGWGVHGWRGRWLVNGSLSGLVELTIDPPVQAKVCGVSTTLRTLLVSVTDPDALIAACASN</sequence>
<name>A0A1Y5P7J3_9MYCO</name>
<protein>
    <submittedName>
        <fullName evidence="1">Uncharacterized protein</fullName>
    </submittedName>
</protein>
<dbReference type="EMBL" id="FLQS01000012">
    <property type="protein sequence ID" value="SBS74686.1"/>
    <property type="molecule type" value="Genomic_DNA"/>
</dbReference>
<evidence type="ECO:0000313" key="1">
    <source>
        <dbReference type="EMBL" id="SBS74686.1"/>
    </source>
</evidence>